<keyword evidence="4" id="KW-0813">Transport</keyword>
<dbReference type="InterPro" id="IPR017969">
    <property type="entry name" value="Heavy-metal-associated_CS"/>
</dbReference>
<dbReference type="InterPro" id="IPR018303">
    <property type="entry name" value="ATPase_P-typ_P_site"/>
</dbReference>
<dbReference type="GO" id="GO:0140581">
    <property type="term" value="F:P-type monovalent copper transporter activity"/>
    <property type="evidence" value="ECO:0007669"/>
    <property type="project" value="UniProtKB-EC"/>
</dbReference>
<dbReference type="Gene3D" id="2.70.150.10">
    <property type="entry name" value="Calcium-transporting ATPase, cytoplasmic transduction domain A"/>
    <property type="match status" value="1"/>
</dbReference>
<evidence type="ECO:0000256" key="1">
    <source>
        <dbReference type="ARBA" id="ARBA00004370"/>
    </source>
</evidence>
<evidence type="ECO:0000256" key="12">
    <source>
        <dbReference type="ARBA" id="ARBA00023008"/>
    </source>
</evidence>
<reference evidence="17" key="1">
    <citation type="submission" date="2014-05" db="EMBL/GenBank/DDBJ databases">
        <title>The transcriptome of the halophilic microalga Tetraselmis sp. GSL018 isolated from the Great Salt Lake, Utah.</title>
        <authorList>
            <person name="Jinkerson R.E."/>
            <person name="D'Adamo S."/>
            <person name="Posewitz M.C."/>
        </authorList>
    </citation>
    <scope>NUCLEOTIDE SEQUENCE</scope>
    <source>
        <strain evidence="17">GSL018</strain>
    </source>
</reference>
<dbReference type="SFLD" id="SFLDG00002">
    <property type="entry name" value="C1.7:_P-type_atpase_like"/>
    <property type="match status" value="1"/>
</dbReference>
<feature type="domain" description="HMA" evidence="16">
    <location>
        <begin position="174"/>
        <end position="240"/>
    </location>
</feature>
<evidence type="ECO:0000256" key="9">
    <source>
        <dbReference type="ARBA" id="ARBA00022840"/>
    </source>
</evidence>
<dbReference type="NCBIfam" id="TIGR00003">
    <property type="entry name" value="copper ion binding protein"/>
    <property type="match status" value="2"/>
</dbReference>
<dbReference type="NCBIfam" id="TIGR01494">
    <property type="entry name" value="ATPase_P-type"/>
    <property type="match status" value="2"/>
</dbReference>
<gene>
    <name evidence="17" type="primary">COPA</name>
    <name evidence="17" type="ORF">TSPGSL018_5230</name>
</gene>
<evidence type="ECO:0000256" key="11">
    <source>
        <dbReference type="ARBA" id="ARBA00022989"/>
    </source>
</evidence>
<feature type="transmembrane region" description="Helical" evidence="15">
    <location>
        <begin position="529"/>
        <end position="549"/>
    </location>
</feature>
<dbReference type="GO" id="GO:0005507">
    <property type="term" value="F:copper ion binding"/>
    <property type="evidence" value="ECO:0007669"/>
    <property type="project" value="InterPro"/>
</dbReference>
<keyword evidence="7" id="KW-0677">Repeat</keyword>
<name>A0A061SIE7_9CHLO</name>
<dbReference type="SUPFAM" id="SSF56784">
    <property type="entry name" value="HAD-like"/>
    <property type="match status" value="1"/>
</dbReference>
<feature type="transmembrane region" description="Helical" evidence="15">
    <location>
        <begin position="569"/>
        <end position="591"/>
    </location>
</feature>
<dbReference type="PROSITE" id="PS50846">
    <property type="entry name" value="HMA_2"/>
    <property type="match status" value="3"/>
</dbReference>
<keyword evidence="12" id="KW-0186">Copper</keyword>
<protein>
    <recommendedName>
        <fullName evidence="3">P-type Cu(+) transporter</fullName>
        <ecNumber evidence="3">7.2.2.8</ecNumber>
    </recommendedName>
</protein>
<keyword evidence="6 15" id="KW-0479">Metal-binding</keyword>
<dbReference type="Gene3D" id="3.30.70.100">
    <property type="match status" value="3"/>
</dbReference>
<dbReference type="InterPro" id="IPR008250">
    <property type="entry name" value="ATPase_P-typ_transduc_dom_A_sf"/>
</dbReference>
<accession>A0A061SIE7</accession>
<keyword evidence="8 15" id="KW-0547">Nucleotide-binding</keyword>
<dbReference type="PROSITE" id="PS00154">
    <property type="entry name" value="ATPASE_E1_E2"/>
    <property type="match status" value="1"/>
</dbReference>
<dbReference type="CDD" id="cd00371">
    <property type="entry name" value="HMA"/>
    <property type="match status" value="3"/>
</dbReference>
<dbReference type="InterPro" id="IPR006121">
    <property type="entry name" value="HMA_dom"/>
</dbReference>
<keyword evidence="5 15" id="KW-0812">Transmembrane</keyword>
<dbReference type="PRINTS" id="PR00942">
    <property type="entry name" value="CUATPASEI"/>
</dbReference>
<evidence type="ECO:0000259" key="16">
    <source>
        <dbReference type="PROSITE" id="PS50846"/>
    </source>
</evidence>
<dbReference type="SUPFAM" id="SSF55008">
    <property type="entry name" value="HMA, heavy metal-associated domain"/>
    <property type="match status" value="3"/>
</dbReference>
<dbReference type="Gene3D" id="3.40.1110.10">
    <property type="entry name" value="Calcium-transporting ATPase, cytoplasmic domain N"/>
    <property type="match status" value="1"/>
</dbReference>
<feature type="domain" description="HMA" evidence="16">
    <location>
        <begin position="100"/>
        <end position="166"/>
    </location>
</feature>
<feature type="non-terminal residue" evidence="17">
    <location>
        <position position="999"/>
    </location>
</feature>
<dbReference type="PROSITE" id="PS01047">
    <property type="entry name" value="HMA_1"/>
    <property type="match status" value="2"/>
</dbReference>
<dbReference type="InterPro" id="IPR001757">
    <property type="entry name" value="P_typ_ATPase"/>
</dbReference>
<dbReference type="InterPro" id="IPR023298">
    <property type="entry name" value="ATPase_P-typ_TM_dom_sf"/>
</dbReference>
<keyword evidence="9 15" id="KW-0067">ATP-binding</keyword>
<dbReference type="InterPro" id="IPR006122">
    <property type="entry name" value="HMA_Cu_ion-bd"/>
</dbReference>
<evidence type="ECO:0000256" key="6">
    <source>
        <dbReference type="ARBA" id="ARBA00022723"/>
    </source>
</evidence>
<comment type="subcellular location">
    <subcellularLocation>
        <location evidence="1 15">Membrane</location>
    </subcellularLocation>
</comment>
<evidence type="ECO:0000256" key="3">
    <source>
        <dbReference type="ARBA" id="ARBA00012517"/>
    </source>
</evidence>
<dbReference type="FunFam" id="3.30.70.100:FF:000001">
    <property type="entry name" value="ATPase copper transporting beta"/>
    <property type="match status" value="2"/>
</dbReference>
<keyword evidence="14 15" id="KW-0472">Membrane</keyword>
<dbReference type="Gene3D" id="3.40.50.1000">
    <property type="entry name" value="HAD superfamily/HAD-like"/>
    <property type="match status" value="1"/>
</dbReference>
<dbReference type="EC" id="7.2.2.8" evidence="3"/>
<dbReference type="SFLD" id="SFLDF00027">
    <property type="entry name" value="p-type_atpase"/>
    <property type="match status" value="1"/>
</dbReference>
<comment type="similarity">
    <text evidence="2 15">Belongs to the cation transport ATPase (P-type) (TC 3.A.3) family. Type IB subfamily.</text>
</comment>
<evidence type="ECO:0000256" key="13">
    <source>
        <dbReference type="ARBA" id="ARBA00023065"/>
    </source>
</evidence>
<dbReference type="FunFam" id="2.70.150.10:FF:000002">
    <property type="entry name" value="Copper-transporting ATPase 1, putative"/>
    <property type="match status" value="1"/>
</dbReference>
<dbReference type="InterPro" id="IPR036412">
    <property type="entry name" value="HAD-like_sf"/>
</dbReference>
<evidence type="ECO:0000256" key="14">
    <source>
        <dbReference type="ARBA" id="ARBA00023136"/>
    </source>
</evidence>
<dbReference type="SUPFAM" id="SSF81653">
    <property type="entry name" value="Calcium ATPase, transduction domain A"/>
    <property type="match status" value="1"/>
</dbReference>
<dbReference type="InterPro" id="IPR044492">
    <property type="entry name" value="P_typ_ATPase_HD_dom"/>
</dbReference>
<feature type="transmembrane region" description="Helical" evidence="15">
    <location>
        <begin position="928"/>
        <end position="950"/>
    </location>
</feature>
<dbReference type="FunFam" id="3.30.70.100:FF:000005">
    <property type="entry name" value="Copper-exporting P-type ATPase A"/>
    <property type="match status" value="1"/>
</dbReference>
<dbReference type="Pfam" id="PF00403">
    <property type="entry name" value="HMA"/>
    <property type="match status" value="3"/>
</dbReference>
<evidence type="ECO:0000256" key="2">
    <source>
        <dbReference type="ARBA" id="ARBA00006024"/>
    </source>
</evidence>
<evidence type="ECO:0000256" key="5">
    <source>
        <dbReference type="ARBA" id="ARBA00022692"/>
    </source>
</evidence>
<keyword evidence="13" id="KW-0406">Ion transport</keyword>
<dbReference type="CDD" id="cd02094">
    <property type="entry name" value="P-type_ATPase_Cu-like"/>
    <property type="match status" value="1"/>
</dbReference>
<dbReference type="GO" id="GO:0005524">
    <property type="term" value="F:ATP binding"/>
    <property type="evidence" value="ECO:0007669"/>
    <property type="project" value="UniProtKB-UniRule"/>
</dbReference>
<dbReference type="PRINTS" id="PR00119">
    <property type="entry name" value="CATATPASE"/>
</dbReference>
<dbReference type="InterPro" id="IPR023214">
    <property type="entry name" value="HAD_sf"/>
</dbReference>
<feature type="transmembrane region" description="Helical" evidence="15">
    <location>
        <begin position="367"/>
        <end position="386"/>
    </location>
</feature>
<dbReference type="InterPro" id="IPR036163">
    <property type="entry name" value="HMA_dom_sf"/>
</dbReference>
<dbReference type="PRINTS" id="PR00943">
    <property type="entry name" value="CUATPASE"/>
</dbReference>
<dbReference type="GO" id="GO:0016887">
    <property type="term" value="F:ATP hydrolysis activity"/>
    <property type="evidence" value="ECO:0007669"/>
    <property type="project" value="InterPro"/>
</dbReference>
<feature type="transmembrane region" description="Helical" evidence="15">
    <location>
        <begin position="336"/>
        <end position="355"/>
    </location>
</feature>
<feature type="domain" description="HMA" evidence="16">
    <location>
        <begin position="22"/>
        <end position="88"/>
    </location>
</feature>
<dbReference type="EMBL" id="GBEZ01002402">
    <property type="protein sequence ID" value="JAC82650.1"/>
    <property type="molecule type" value="Transcribed_RNA"/>
</dbReference>
<evidence type="ECO:0000256" key="7">
    <source>
        <dbReference type="ARBA" id="ARBA00022737"/>
    </source>
</evidence>
<dbReference type="SUPFAM" id="SSF81660">
    <property type="entry name" value="Metal cation-transporting ATPase, ATP-binding domain N"/>
    <property type="match status" value="1"/>
</dbReference>
<evidence type="ECO:0000256" key="10">
    <source>
        <dbReference type="ARBA" id="ARBA00022967"/>
    </source>
</evidence>
<dbReference type="FunFam" id="3.40.50.1000:FF:000031">
    <property type="entry name" value="Probable copper-transporting ATPase HMA5"/>
    <property type="match status" value="1"/>
</dbReference>
<dbReference type="InterPro" id="IPR059000">
    <property type="entry name" value="ATPase_P-type_domA"/>
</dbReference>
<dbReference type="InterPro" id="IPR023299">
    <property type="entry name" value="ATPase_P-typ_cyto_dom_N"/>
</dbReference>
<feature type="transmembrane region" description="Helical" evidence="15">
    <location>
        <begin position="956"/>
        <end position="977"/>
    </location>
</feature>
<sequence length="999" mass="104560">MDEEMALLPSGAKTKVSTSRDQSLTLKVDGMTCSACSGAVENSLRNLGGVLRANVALLKGKAEVVYDPDLVTPAQIVEEVEDTGFDASVLEINVPKGRSEVVRMRVHGMTCSACSSAVEAALRGVSGVSRASVSLTLAEAEVEYDPAAAKEADLVDAVDDAGFEAKMMGQVDRNLAVIAIKGMTCSSCAASVEKALKKDPGVVSVSVSQVLGKAEVRFNPDRTGPRNLVQAAERAGFEAYMMQDGPSAEDQGEAEAAKWYSLLLTSASFTLPVFIIAMVLPLIPAVKDVIRYQVLGMPLDSCLKWALTTPVQFGVGRRFHVGAWRAIKRGMANMDVLVSLGTNAAYAYSAISILHHHFARHHVTGKYVPTDFFETSAMLITFILLGKYLESSAKRRTSSAISKLLNLAPSEAIVVELSDAGAVVSEQRIDASLVQRGDVLKVLPGAKVPADGEVIAGSSYCDESMLTGESHPVYKQSGSSVIGSTVNMGNVLLVRASRVGSDTALSRIVRLVEAAQLSKAPIQGFADRVSAVFVPIVVSLALLTFFVWYCMGTMGCIPEEWVPQGHNHFLFALLFGIAVLVIACPCALGLATPTAVMVGTGVGASLGVLIKGGDALERAHKVNCVVFDKTGTLTVGRPEVTDHAVLGAASLDAVLALVAAIELESTHPLADALLCYAAEVLLPEEWRDAAREPGKWSDKARHLLQQSLGVAVVGSEAAAGMGLFGELRSAGASGIGGAAVLPPGTAASVAVGNRSLMAELQVNIPPEAERFLERAEASAQTAVVCSVNGSVAAVFAISDALKPEAAGVTVALRRMGIEVHMLTGDNWRTAEAMAQRLGITSVAAEVLPGGKADVVHRLQAEGKSVAMVGDGVNDSPALAAADLGVAIGSGTDVAVEAADYVLMRSDLEDVLAALDLSRATFRRIRLNYAWALGYNVVMIPVAAGVLYPATRVALPPWMAGAAMALSSVSVVCSSLLLQRYRRPPAVLRDARAAAAVRPG</sequence>
<proteinExistence type="inferred from homology"/>
<organism evidence="17">
    <name type="scientific">Tetraselmis sp. GSL018</name>
    <dbReference type="NCBI Taxonomy" id="582737"/>
    <lineage>
        <taxon>Eukaryota</taxon>
        <taxon>Viridiplantae</taxon>
        <taxon>Chlorophyta</taxon>
        <taxon>core chlorophytes</taxon>
        <taxon>Chlorodendrophyceae</taxon>
        <taxon>Chlorodendrales</taxon>
        <taxon>Chlorodendraceae</taxon>
        <taxon>Tetraselmis</taxon>
    </lineage>
</organism>
<evidence type="ECO:0000313" key="17">
    <source>
        <dbReference type="EMBL" id="JAC82650.1"/>
    </source>
</evidence>
<dbReference type="SFLD" id="SFLDS00003">
    <property type="entry name" value="Haloacid_Dehalogenase"/>
    <property type="match status" value="1"/>
</dbReference>
<dbReference type="PANTHER" id="PTHR46594">
    <property type="entry name" value="P-TYPE CATION-TRANSPORTING ATPASE"/>
    <property type="match status" value="1"/>
</dbReference>
<dbReference type="Pfam" id="PF00122">
    <property type="entry name" value="E1-E2_ATPase"/>
    <property type="match status" value="1"/>
</dbReference>
<evidence type="ECO:0000256" key="15">
    <source>
        <dbReference type="RuleBase" id="RU362081"/>
    </source>
</evidence>
<keyword evidence="11 15" id="KW-1133">Transmembrane helix</keyword>
<dbReference type="Pfam" id="PF00702">
    <property type="entry name" value="Hydrolase"/>
    <property type="match status" value="1"/>
</dbReference>
<feature type="transmembrane region" description="Helical" evidence="15">
    <location>
        <begin position="259"/>
        <end position="283"/>
    </location>
</feature>
<dbReference type="SUPFAM" id="SSF81665">
    <property type="entry name" value="Calcium ATPase, transmembrane domain M"/>
    <property type="match status" value="1"/>
</dbReference>
<evidence type="ECO:0000256" key="8">
    <source>
        <dbReference type="ARBA" id="ARBA00022741"/>
    </source>
</evidence>
<dbReference type="NCBIfam" id="TIGR01525">
    <property type="entry name" value="ATPase-IB_hvy"/>
    <property type="match status" value="1"/>
</dbReference>
<evidence type="ECO:0000256" key="4">
    <source>
        <dbReference type="ARBA" id="ARBA00022448"/>
    </source>
</evidence>
<dbReference type="PANTHER" id="PTHR46594:SF4">
    <property type="entry name" value="P-TYPE CATION-TRANSPORTING ATPASE"/>
    <property type="match status" value="1"/>
</dbReference>
<dbReference type="AlphaFoldDB" id="A0A061SIE7"/>
<dbReference type="InterPro" id="IPR027256">
    <property type="entry name" value="P-typ_ATPase_IB"/>
</dbReference>
<dbReference type="GO" id="GO:0016020">
    <property type="term" value="C:membrane"/>
    <property type="evidence" value="ECO:0007669"/>
    <property type="project" value="UniProtKB-SubCell"/>
</dbReference>
<keyword evidence="10" id="KW-1278">Translocase</keyword>